<name>G4TS63_SERID</name>
<protein>
    <submittedName>
        <fullName evidence="2">Uncharacterized protein</fullName>
    </submittedName>
</protein>
<sequence length="172" mass="19271">MLPEPEPTPPPEEPNRGKHAVRALLGFLHFAVAILLITAAIIALIERGSLFVIYAFPFALLVLIAEIRRRMRRKKATLLDERLKVFNLIRVRGLLYQILGVIIILSRAWDDAVMALGWTVWTIGLVLFLLGGILKELGALNWLDDDQDPGKVRLDDSDDEAEQITSLLSNPV</sequence>
<feature type="transmembrane region" description="Helical" evidence="1">
    <location>
        <begin position="51"/>
        <end position="68"/>
    </location>
</feature>
<keyword evidence="1" id="KW-0812">Transmembrane</keyword>
<evidence type="ECO:0000256" key="1">
    <source>
        <dbReference type="SAM" id="Phobius"/>
    </source>
</evidence>
<dbReference type="EMBL" id="CAFZ01000284">
    <property type="protein sequence ID" value="CCA74156.1"/>
    <property type="molecule type" value="Genomic_DNA"/>
</dbReference>
<keyword evidence="1" id="KW-0472">Membrane</keyword>
<evidence type="ECO:0000313" key="3">
    <source>
        <dbReference type="Proteomes" id="UP000007148"/>
    </source>
</evidence>
<dbReference type="HOGENOM" id="CLU_1555865_0_0_1"/>
<organism evidence="2 3">
    <name type="scientific">Serendipita indica (strain DSM 11827)</name>
    <name type="common">Root endophyte fungus</name>
    <name type="synonym">Piriformospora indica</name>
    <dbReference type="NCBI Taxonomy" id="1109443"/>
    <lineage>
        <taxon>Eukaryota</taxon>
        <taxon>Fungi</taxon>
        <taxon>Dikarya</taxon>
        <taxon>Basidiomycota</taxon>
        <taxon>Agaricomycotina</taxon>
        <taxon>Agaricomycetes</taxon>
        <taxon>Sebacinales</taxon>
        <taxon>Serendipitaceae</taxon>
        <taxon>Serendipita</taxon>
    </lineage>
</organism>
<dbReference type="AlphaFoldDB" id="G4TS63"/>
<keyword evidence="3" id="KW-1185">Reference proteome</keyword>
<dbReference type="InParanoid" id="G4TS63"/>
<dbReference type="Proteomes" id="UP000007148">
    <property type="component" value="Unassembled WGS sequence"/>
</dbReference>
<comment type="caution">
    <text evidence="2">The sequence shown here is derived from an EMBL/GenBank/DDBJ whole genome shotgun (WGS) entry which is preliminary data.</text>
</comment>
<evidence type="ECO:0000313" key="2">
    <source>
        <dbReference type="EMBL" id="CCA74156.1"/>
    </source>
</evidence>
<proteinExistence type="predicted"/>
<reference evidence="2 3" key="1">
    <citation type="journal article" date="2011" name="PLoS Pathog.">
        <title>Endophytic Life Strategies Decoded by Genome and Transcriptome Analyses of the Mutualistic Root Symbiont Piriformospora indica.</title>
        <authorList>
            <person name="Zuccaro A."/>
            <person name="Lahrmann U."/>
            <person name="Guldener U."/>
            <person name="Langen G."/>
            <person name="Pfiffi S."/>
            <person name="Biedenkopf D."/>
            <person name="Wong P."/>
            <person name="Samans B."/>
            <person name="Grimm C."/>
            <person name="Basiewicz M."/>
            <person name="Murat C."/>
            <person name="Martin F."/>
            <person name="Kogel K.H."/>
        </authorList>
    </citation>
    <scope>NUCLEOTIDE SEQUENCE [LARGE SCALE GENOMIC DNA]</scope>
    <source>
        <strain evidence="2 3">DSM 11827</strain>
    </source>
</reference>
<feature type="transmembrane region" description="Helical" evidence="1">
    <location>
        <begin position="115"/>
        <end position="134"/>
    </location>
</feature>
<feature type="transmembrane region" description="Helical" evidence="1">
    <location>
        <begin position="89"/>
        <end position="109"/>
    </location>
</feature>
<gene>
    <name evidence="2" type="ORF">PIIN_08109</name>
</gene>
<feature type="transmembrane region" description="Helical" evidence="1">
    <location>
        <begin position="23"/>
        <end position="45"/>
    </location>
</feature>
<keyword evidence="1" id="KW-1133">Transmembrane helix</keyword>
<accession>G4TS63</accession>